<dbReference type="GO" id="GO:0004326">
    <property type="term" value="F:tetrahydrofolylpolyglutamate synthase activity"/>
    <property type="evidence" value="ECO:0007669"/>
    <property type="project" value="InterPro"/>
</dbReference>
<protein>
    <submittedName>
        <fullName evidence="5">Folylpolyglutamate synthase</fullName>
    </submittedName>
</protein>
<keyword evidence="2" id="KW-0436">Ligase</keyword>
<dbReference type="InterPro" id="IPR036565">
    <property type="entry name" value="Mur-like_cat_sf"/>
</dbReference>
<dbReference type="InterPro" id="IPR001645">
    <property type="entry name" value="Folylpolyglutamate_synth"/>
</dbReference>
<comment type="caution">
    <text evidence="5">The sequence shown here is derived from an EMBL/GenBank/DDBJ whole genome shotgun (WGS) entry which is preliminary data.</text>
</comment>
<evidence type="ECO:0000256" key="4">
    <source>
        <dbReference type="ARBA" id="ARBA00022840"/>
    </source>
</evidence>
<dbReference type="PANTHER" id="PTHR11136">
    <property type="entry name" value="FOLYLPOLYGLUTAMATE SYNTHASE-RELATED"/>
    <property type="match status" value="1"/>
</dbReference>
<dbReference type="AlphaFoldDB" id="A0AAV4CL18"/>
<dbReference type="PANTHER" id="PTHR11136:SF5">
    <property type="entry name" value="FOLYLPOLYGLUTAMATE SYNTHASE, MITOCHONDRIAL"/>
    <property type="match status" value="1"/>
</dbReference>
<keyword evidence="4" id="KW-0067">ATP-binding</keyword>
<name>A0AAV4CL18_9GAST</name>
<dbReference type="GO" id="GO:0005524">
    <property type="term" value="F:ATP binding"/>
    <property type="evidence" value="ECO:0007669"/>
    <property type="project" value="UniProtKB-KW"/>
</dbReference>
<dbReference type="GO" id="GO:0005739">
    <property type="term" value="C:mitochondrion"/>
    <property type="evidence" value="ECO:0007669"/>
    <property type="project" value="TreeGrafter"/>
</dbReference>
<keyword evidence="3" id="KW-0547">Nucleotide-binding</keyword>
<dbReference type="PROSITE" id="PS01011">
    <property type="entry name" value="FOLYLPOLYGLU_SYNT_1"/>
    <property type="match status" value="1"/>
</dbReference>
<comment type="similarity">
    <text evidence="1">Belongs to the folylpolyglutamate synthase family.</text>
</comment>
<evidence type="ECO:0000256" key="1">
    <source>
        <dbReference type="ARBA" id="ARBA00008276"/>
    </source>
</evidence>
<dbReference type="SUPFAM" id="SSF53623">
    <property type="entry name" value="MurD-like peptide ligases, catalytic domain"/>
    <property type="match status" value="1"/>
</dbReference>
<proteinExistence type="inferred from homology"/>
<reference evidence="5 6" key="1">
    <citation type="journal article" date="2021" name="Elife">
        <title>Chloroplast acquisition without the gene transfer in kleptoplastic sea slugs, Plakobranchus ocellatus.</title>
        <authorList>
            <person name="Maeda T."/>
            <person name="Takahashi S."/>
            <person name="Yoshida T."/>
            <person name="Shimamura S."/>
            <person name="Takaki Y."/>
            <person name="Nagai Y."/>
            <person name="Toyoda A."/>
            <person name="Suzuki Y."/>
            <person name="Arimoto A."/>
            <person name="Ishii H."/>
            <person name="Satoh N."/>
            <person name="Nishiyama T."/>
            <person name="Hasebe M."/>
            <person name="Maruyama T."/>
            <person name="Minagawa J."/>
            <person name="Obokata J."/>
            <person name="Shigenobu S."/>
        </authorList>
    </citation>
    <scope>NUCLEOTIDE SEQUENCE [LARGE SCALE GENOMIC DNA]</scope>
</reference>
<gene>
    <name evidence="5" type="ORF">PoB_005890800</name>
</gene>
<organism evidence="5 6">
    <name type="scientific">Plakobranchus ocellatus</name>
    <dbReference type="NCBI Taxonomy" id="259542"/>
    <lineage>
        <taxon>Eukaryota</taxon>
        <taxon>Metazoa</taxon>
        <taxon>Spiralia</taxon>
        <taxon>Lophotrochozoa</taxon>
        <taxon>Mollusca</taxon>
        <taxon>Gastropoda</taxon>
        <taxon>Heterobranchia</taxon>
        <taxon>Euthyneura</taxon>
        <taxon>Panpulmonata</taxon>
        <taxon>Sacoglossa</taxon>
        <taxon>Placobranchoidea</taxon>
        <taxon>Plakobranchidae</taxon>
        <taxon>Plakobranchus</taxon>
    </lineage>
</organism>
<evidence type="ECO:0000256" key="3">
    <source>
        <dbReference type="ARBA" id="ARBA00022741"/>
    </source>
</evidence>
<dbReference type="InterPro" id="IPR018109">
    <property type="entry name" value="Folylpolyglutamate_synth_CS"/>
</dbReference>
<dbReference type="EMBL" id="BLXT01006630">
    <property type="protein sequence ID" value="GFO32403.1"/>
    <property type="molecule type" value="Genomic_DNA"/>
</dbReference>
<dbReference type="Proteomes" id="UP000735302">
    <property type="component" value="Unassembled WGS sequence"/>
</dbReference>
<dbReference type="Gene3D" id="3.40.1190.10">
    <property type="entry name" value="Mur-like, catalytic domain"/>
    <property type="match status" value="1"/>
</dbReference>
<evidence type="ECO:0000256" key="2">
    <source>
        <dbReference type="ARBA" id="ARBA00022598"/>
    </source>
</evidence>
<sequence>MLFRCRGLLLVSCESQSSSVICSTRFRSGSRSRLTGVYWSLYNSCKMANMASSEDSYNDAVATLHTNLVSDPGEIKVRNPAQKLPLMRSYLQRLQLSEDPKELKIIHVSGTKGKGSTCAFCESILRHHGYKTGMFTSPHMNEVRERIRINGKPISKDMFARYFWEVYGKFKQTATQDTLNKVGGIPAYYNFTVIMSLYIFLKEKVDIAIYEVGVGGEYDTTNFFLRPAVCGVTSLGYDHLTVLGDSLDQIAWHKAGIFKKGCPAVTIQQQNFPQRKQFKRLGPSHEVSLFGQVWNLLWNIVWPFPTLSSWLQSLWRFFFAKHPMQVILNRAVEKQCPLYIAAPMPLELRKKIDLGITGNHQFHNATLAIQMCKIITNKAIQKLSVRVLDESKAHDAEKFEKLFEGCGFEKAVFTPNLTSTVRSGTKMDKCGSESRRPISLTNCICKLMERIINARLMWVLEKNNNLMHEQAGFRQSRSAEDQATFIVQKIEDGFQHKKQIQSG</sequence>
<dbReference type="GO" id="GO:0005829">
    <property type="term" value="C:cytosol"/>
    <property type="evidence" value="ECO:0007669"/>
    <property type="project" value="TreeGrafter"/>
</dbReference>
<evidence type="ECO:0000313" key="6">
    <source>
        <dbReference type="Proteomes" id="UP000735302"/>
    </source>
</evidence>
<dbReference type="NCBIfam" id="TIGR01499">
    <property type="entry name" value="folC"/>
    <property type="match status" value="1"/>
</dbReference>
<keyword evidence="6" id="KW-1185">Reference proteome</keyword>
<evidence type="ECO:0000313" key="5">
    <source>
        <dbReference type="EMBL" id="GFO32403.1"/>
    </source>
</evidence>
<accession>A0AAV4CL18</accession>